<dbReference type="EMBL" id="MU853407">
    <property type="protein sequence ID" value="KAK4134783.1"/>
    <property type="molecule type" value="Genomic_DNA"/>
</dbReference>
<feature type="region of interest" description="Disordered" evidence="1">
    <location>
        <begin position="1"/>
        <end position="32"/>
    </location>
</feature>
<comment type="caution">
    <text evidence="2">The sequence shown here is derived from an EMBL/GenBank/DDBJ whole genome shotgun (WGS) entry which is preliminary data.</text>
</comment>
<accession>A0AAN6ZED7</accession>
<organism evidence="2 3">
    <name type="scientific">Trichocladium antarcticum</name>
    <dbReference type="NCBI Taxonomy" id="1450529"/>
    <lineage>
        <taxon>Eukaryota</taxon>
        <taxon>Fungi</taxon>
        <taxon>Dikarya</taxon>
        <taxon>Ascomycota</taxon>
        <taxon>Pezizomycotina</taxon>
        <taxon>Sordariomycetes</taxon>
        <taxon>Sordariomycetidae</taxon>
        <taxon>Sordariales</taxon>
        <taxon>Chaetomiaceae</taxon>
        <taxon>Trichocladium</taxon>
    </lineage>
</organism>
<evidence type="ECO:0000313" key="3">
    <source>
        <dbReference type="Proteomes" id="UP001304895"/>
    </source>
</evidence>
<feature type="compositionally biased region" description="Basic and acidic residues" evidence="1">
    <location>
        <begin position="13"/>
        <end position="32"/>
    </location>
</feature>
<reference evidence="2" key="1">
    <citation type="journal article" date="2023" name="Mol. Phylogenet. Evol.">
        <title>Genome-scale phylogeny and comparative genomics of the fungal order Sordariales.</title>
        <authorList>
            <person name="Hensen N."/>
            <person name="Bonometti L."/>
            <person name="Westerberg I."/>
            <person name="Brannstrom I.O."/>
            <person name="Guillou S."/>
            <person name="Cros-Aarteil S."/>
            <person name="Calhoun S."/>
            <person name="Haridas S."/>
            <person name="Kuo A."/>
            <person name="Mondo S."/>
            <person name="Pangilinan J."/>
            <person name="Riley R."/>
            <person name="LaButti K."/>
            <person name="Andreopoulos B."/>
            <person name="Lipzen A."/>
            <person name="Chen C."/>
            <person name="Yan M."/>
            <person name="Daum C."/>
            <person name="Ng V."/>
            <person name="Clum A."/>
            <person name="Steindorff A."/>
            <person name="Ohm R.A."/>
            <person name="Martin F."/>
            <person name="Silar P."/>
            <person name="Natvig D.O."/>
            <person name="Lalanne C."/>
            <person name="Gautier V."/>
            <person name="Ament-Velasquez S.L."/>
            <person name="Kruys A."/>
            <person name="Hutchinson M.I."/>
            <person name="Powell A.J."/>
            <person name="Barry K."/>
            <person name="Miller A.N."/>
            <person name="Grigoriev I.V."/>
            <person name="Debuchy R."/>
            <person name="Gladieux P."/>
            <person name="Hiltunen Thoren M."/>
            <person name="Johannesson H."/>
        </authorList>
    </citation>
    <scope>NUCLEOTIDE SEQUENCE</scope>
    <source>
        <strain evidence="2">CBS 123565</strain>
    </source>
</reference>
<keyword evidence="3" id="KW-1185">Reference proteome</keyword>
<sequence length="177" mass="18967">MLTLTLGRQMAGTKERSSKYGRETTPDHVRHQPRETACPCPADLRYGICIRCISHSPSSQLGPAGSSHVFSMKLFGGGDPRIKLPLGCAELSLVESQADRSSRKPCRASSGTRPQGCGCGKRNCERKPCLCCFTCQNGERGGQRGHRVVGCSGSRTNGLIRGASPVFGRVGRVLCIC</sequence>
<dbReference type="AlphaFoldDB" id="A0AAN6ZED7"/>
<reference evidence="2" key="2">
    <citation type="submission" date="2023-05" db="EMBL/GenBank/DDBJ databases">
        <authorList>
            <consortium name="Lawrence Berkeley National Laboratory"/>
            <person name="Steindorff A."/>
            <person name="Hensen N."/>
            <person name="Bonometti L."/>
            <person name="Westerberg I."/>
            <person name="Brannstrom I.O."/>
            <person name="Guillou S."/>
            <person name="Cros-Aarteil S."/>
            <person name="Calhoun S."/>
            <person name="Haridas S."/>
            <person name="Kuo A."/>
            <person name="Mondo S."/>
            <person name="Pangilinan J."/>
            <person name="Riley R."/>
            <person name="Labutti K."/>
            <person name="Andreopoulos B."/>
            <person name="Lipzen A."/>
            <person name="Chen C."/>
            <person name="Yanf M."/>
            <person name="Daum C."/>
            <person name="Ng V."/>
            <person name="Clum A."/>
            <person name="Ohm R."/>
            <person name="Martin F."/>
            <person name="Silar P."/>
            <person name="Natvig D."/>
            <person name="Lalanne C."/>
            <person name="Gautier V."/>
            <person name="Ament-Velasquez S.L."/>
            <person name="Kruys A."/>
            <person name="Hutchinson M.I."/>
            <person name="Powell A.J."/>
            <person name="Barry K."/>
            <person name="Miller A.N."/>
            <person name="Grigoriev I.V."/>
            <person name="Debuchy R."/>
            <person name="Gladieux P."/>
            <person name="Thoren M.H."/>
            <person name="Johannesson H."/>
        </authorList>
    </citation>
    <scope>NUCLEOTIDE SEQUENCE</scope>
    <source>
        <strain evidence="2">CBS 123565</strain>
    </source>
</reference>
<proteinExistence type="predicted"/>
<evidence type="ECO:0000313" key="2">
    <source>
        <dbReference type="EMBL" id="KAK4134783.1"/>
    </source>
</evidence>
<name>A0AAN6ZED7_9PEZI</name>
<evidence type="ECO:0000256" key="1">
    <source>
        <dbReference type="SAM" id="MobiDB-lite"/>
    </source>
</evidence>
<protein>
    <submittedName>
        <fullName evidence="2">Uncharacterized protein</fullName>
    </submittedName>
</protein>
<gene>
    <name evidence="2" type="ORF">BT67DRAFT_281144</name>
</gene>
<dbReference type="Proteomes" id="UP001304895">
    <property type="component" value="Unassembled WGS sequence"/>
</dbReference>